<feature type="region of interest" description="Disordered" evidence="1">
    <location>
        <begin position="13"/>
        <end position="49"/>
    </location>
</feature>
<evidence type="ECO:0000313" key="3">
    <source>
        <dbReference type="Proteomes" id="UP000717996"/>
    </source>
</evidence>
<accession>A0A9P6XWJ3</accession>
<name>A0A9P6XWJ3_RHIOR</name>
<dbReference type="OrthoDB" id="2290443at2759"/>
<organism evidence="2 3">
    <name type="scientific">Rhizopus oryzae</name>
    <name type="common">Mucormycosis agent</name>
    <name type="synonym">Rhizopus arrhizus var. delemar</name>
    <dbReference type="NCBI Taxonomy" id="64495"/>
    <lineage>
        <taxon>Eukaryota</taxon>
        <taxon>Fungi</taxon>
        <taxon>Fungi incertae sedis</taxon>
        <taxon>Mucoromycota</taxon>
        <taxon>Mucoromycotina</taxon>
        <taxon>Mucoromycetes</taxon>
        <taxon>Mucorales</taxon>
        <taxon>Mucorineae</taxon>
        <taxon>Rhizopodaceae</taxon>
        <taxon>Rhizopus</taxon>
    </lineage>
</organism>
<gene>
    <name evidence="2" type="ORF">G6F51_012356</name>
</gene>
<protein>
    <submittedName>
        <fullName evidence="2">Uncharacterized protein</fullName>
    </submittedName>
</protein>
<sequence length="181" mass="20292">MFDITLSQVQGQPTVHNLPKSAMPEFSDPATSNFPESVTPSHPKVNSASQRNLEPIRTFTTHMNQIIRKDLEPEIKDHFIDVLKNAHVDVSDYVCNYDFKVFNMLLVLLSDEFLMNTNGDIPLQKTTEELIRNVLPFSFTSDCNSNEYILSLSGTSHKARDSVSDLAIEISQASRLTSGTT</sequence>
<feature type="compositionally biased region" description="Polar residues" evidence="1">
    <location>
        <begin position="29"/>
        <end position="49"/>
    </location>
</feature>
<proteinExistence type="predicted"/>
<dbReference type="EMBL" id="JAANIT010003527">
    <property type="protein sequence ID" value="KAG1533953.1"/>
    <property type="molecule type" value="Genomic_DNA"/>
</dbReference>
<dbReference type="Proteomes" id="UP000717996">
    <property type="component" value="Unassembled WGS sequence"/>
</dbReference>
<reference evidence="2" key="1">
    <citation type="journal article" date="2020" name="Microb. Genom.">
        <title>Genetic diversity of clinical and environmental Mucorales isolates obtained from an investigation of mucormycosis cases among solid organ transplant recipients.</title>
        <authorList>
            <person name="Nguyen M.H."/>
            <person name="Kaul D."/>
            <person name="Muto C."/>
            <person name="Cheng S.J."/>
            <person name="Richter R.A."/>
            <person name="Bruno V.M."/>
            <person name="Liu G."/>
            <person name="Beyhan S."/>
            <person name="Sundermann A.J."/>
            <person name="Mounaud S."/>
            <person name="Pasculle A.W."/>
            <person name="Nierman W.C."/>
            <person name="Driscoll E."/>
            <person name="Cumbie R."/>
            <person name="Clancy C.J."/>
            <person name="Dupont C.L."/>
        </authorList>
    </citation>
    <scope>NUCLEOTIDE SEQUENCE</scope>
    <source>
        <strain evidence="2">GL16</strain>
    </source>
</reference>
<dbReference type="AlphaFoldDB" id="A0A9P6XWJ3"/>
<evidence type="ECO:0000256" key="1">
    <source>
        <dbReference type="SAM" id="MobiDB-lite"/>
    </source>
</evidence>
<comment type="caution">
    <text evidence="2">The sequence shown here is derived from an EMBL/GenBank/DDBJ whole genome shotgun (WGS) entry which is preliminary data.</text>
</comment>
<evidence type="ECO:0000313" key="2">
    <source>
        <dbReference type="EMBL" id="KAG1533953.1"/>
    </source>
</evidence>